<feature type="transmembrane region" description="Helical" evidence="1">
    <location>
        <begin position="70"/>
        <end position="91"/>
    </location>
</feature>
<dbReference type="RefSeq" id="WP_094014373.1">
    <property type="nucleotide sequence ID" value="NZ_NMQW01000012.1"/>
</dbReference>
<feature type="transmembrane region" description="Helical" evidence="1">
    <location>
        <begin position="38"/>
        <end position="58"/>
    </location>
</feature>
<dbReference type="Pfam" id="PF12670">
    <property type="entry name" value="DUF3792"/>
    <property type="match status" value="1"/>
</dbReference>
<keyword evidence="1" id="KW-0472">Membrane</keyword>
<name>A0A229UUI4_9BACL</name>
<dbReference type="NCBIfam" id="TIGR04086">
    <property type="entry name" value="TIGR04086_membr"/>
    <property type="match status" value="1"/>
</dbReference>
<evidence type="ECO:0000313" key="2">
    <source>
        <dbReference type="EMBL" id="OXM86825.1"/>
    </source>
</evidence>
<protein>
    <submittedName>
        <fullName evidence="2">TIGR04086 family membrane protein</fullName>
    </submittedName>
</protein>
<dbReference type="EMBL" id="NMQW01000012">
    <property type="protein sequence ID" value="OXM86825.1"/>
    <property type="molecule type" value="Genomic_DNA"/>
</dbReference>
<keyword evidence="1" id="KW-1133">Transmembrane helix</keyword>
<organism evidence="2 3">
    <name type="scientific">Paenibacillus rigui</name>
    <dbReference type="NCBI Taxonomy" id="554312"/>
    <lineage>
        <taxon>Bacteria</taxon>
        <taxon>Bacillati</taxon>
        <taxon>Bacillota</taxon>
        <taxon>Bacilli</taxon>
        <taxon>Bacillales</taxon>
        <taxon>Paenibacillaceae</taxon>
        <taxon>Paenibacillus</taxon>
    </lineage>
</organism>
<accession>A0A229UUI4</accession>
<keyword evidence="1" id="KW-0812">Transmembrane</keyword>
<dbReference type="AlphaFoldDB" id="A0A229UUI4"/>
<comment type="caution">
    <text evidence="2">The sequence shown here is derived from an EMBL/GenBank/DDBJ whole genome shotgun (WGS) entry which is preliminary data.</text>
</comment>
<sequence>MKQSPLFSGLMYSMIFMLIGTVMTSMLMLITSLQESSLFGYTMSIHGIAMFIGGIVSGKRSSSKGWYHGGFLGIVYTLVIWLIGFLAYDAGITKETLYLLLLSFAAGALGGMIGVNVKK</sequence>
<proteinExistence type="predicted"/>
<dbReference type="InterPro" id="IPR023804">
    <property type="entry name" value="DUF3792_TM"/>
</dbReference>
<feature type="transmembrane region" description="Helical" evidence="1">
    <location>
        <begin position="97"/>
        <end position="117"/>
    </location>
</feature>
<evidence type="ECO:0000256" key="1">
    <source>
        <dbReference type="SAM" id="Phobius"/>
    </source>
</evidence>
<reference evidence="2 3" key="1">
    <citation type="submission" date="2017-07" db="EMBL/GenBank/DDBJ databases">
        <title>Genome sequencing and assembly of Paenibacillus rigui.</title>
        <authorList>
            <person name="Mayilraj S."/>
        </authorList>
    </citation>
    <scope>NUCLEOTIDE SEQUENCE [LARGE SCALE GENOMIC DNA]</scope>
    <source>
        <strain evidence="2 3">JCM 16352</strain>
    </source>
</reference>
<keyword evidence="3" id="KW-1185">Reference proteome</keyword>
<dbReference type="OrthoDB" id="2381657at2"/>
<evidence type="ECO:0000313" key="3">
    <source>
        <dbReference type="Proteomes" id="UP000215509"/>
    </source>
</evidence>
<gene>
    <name evidence="2" type="ORF">CF651_08215</name>
</gene>
<feature type="transmembrane region" description="Helical" evidence="1">
    <location>
        <begin position="12"/>
        <end position="32"/>
    </location>
</feature>
<dbReference type="Proteomes" id="UP000215509">
    <property type="component" value="Unassembled WGS sequence"/>
</dbReference>